<feature type="domain" description="Acyltransferase 3" evidence="2">
    <location>
        <begin position="13"/>
        <end position="343"/>
    </location>
</feature>
<sequence>MFKSKAAPIVRDSGIELLRILLMLQVIFLHVCSYGDYYEMATKQLSSPHALLYWVVFLMSRCPVYVYIVIQGYFSVASKGNQTLRGIVPKVKKTYFPMLFYSLAIPFAMWLFSLSELSTADAVRAFFPVLSRQWYFMTLYLIVLILSPFINRCLNNLTKKECTALVLLLFFIFSVWNMLAHIDPVGEVISVEKIVSTQEGKGLYGFVFMYILGAFVRLHVKPYNRCKLRFLAVFVLLGLFNVALVYLWPEYRDVVSFNDNPISVLQGVCLLLFFRDMHFKSRVINAIAALNLGVYMIHEHKLVRNLIWEKIFNFMGEPAFYASPLYPFAILLICITIFACCALIEQLRAWLFTLCGKIRGKILRNPA</sequence>
<organism evidence="3 4">
    <name type="scientific">Candidatus Scatavimonas merdigallinarum</name>
    <dbReference type="NCBI Taxonomy" id="2840914"/>
    <lineage>
        <taxon>Bacteria</taxon>
        <taxon>Bacillati</taxon>
        <taxon>Bacillota</taxon>
        <taxon>Clostridia</taxon>
        <taxon>Eubacteriales</taxon>
        <taxon>Oscillospiraceae</taxon>
        <taxon>Oscillospiraceae incertae sedis</taxon>
        <taxon>Candidatus Scatavimonas</taxon>
    </lineage>
</organism>
<evidence type="ECO:0000259" key="2">
    <source>
        <dbReference type="Pfam" id="PF01757"/>
    </source>
</evidence>
<feature type="transmembrane region" description="Helical" evidence="1">
    <location>
        <begin position="202"/>
        <end position="218"/>
    </location>
</feature>
<feature type="transmembrane region" description="Helical" evidence="1">
    <location>
        <begin position="133"/>
        <end position="150"/>
    </location>
</feature>
<accession>A0A9D1CTX2</accession>
<dbReference type="Pfam" id="PF01757">
    <property type="entry name" value="Acyl_transf_3"/>
    <property type="match status" value="1"/>
</dbReference>
<evidence type="ECO:0000256" key="1">
    <source>
        <dbReference type="SAM" id="Phobius"/>
    </source>
</evidence>
<feature type="transmembrane region" description="Helical" evidence="1">
    <location>
        <begin position="162"/>
        <end position="182"/>
    </location>
</feature>
<keyword evidence="1" id="KW-1133">Transmembrane helix</keyword>
<dbReference type="Proteomes" id="UP000886787">
    <property type="component" value="Unassembled WGS sequence"/>
</dbReference>
<reference evidence="3" key="2">
    <citation type="journal article" date="2021" name="PeerJ">
        <title>Extensive microbial diversity within the chicken gut microbiome revealed by metagenomics and culture.</title>
        <authorList>
            <person name="Gilroy R."/>
            <person name="Ravi A."/>
            <person name="Getino M."/>
            <person name="Pursley I."/>
            <person name="Horton D.L."/>
            <person name="Alikhan N.F."/>
            <person name="Baker D."/>
            <person name="Gharbi K."/>
            <person name="Hall N."/>
            <person name="Watson M."/>
            <person name="Adriaenssens E.M."/>
            <person name="Foster-Nyarko E."/>
            <person name="Jarju S."/>
            <person name="Secka A."/>
            <person name="Antonio M."/>
            <person name="Oren A."/>
            <person name="Chaudhuri R.R."/>
            <person name="La Ragione R."/>
            <person name="Hildebrand F."/>
            <person name="Pallen M.J."/>
        </authorList>
    </citation>
    <scope>NUCLEOTIDE SEQUENCE</scope>
    <source>
        <strain evidence="3">ChiSjej1B19-3389</strain>
    </source>
</reference>
<protein>
    <submittedName>
        <fullName evidence="3">Acyltransferase</fullName>
    </submittedName>
</protein>
<feature type="transmembrane region" description="Helical" evidence="1">
    <location>
        <begin position="230"/>
        <end position="248"/>
    </location>
</feature>
<keyword evidence="3" id="KW-0808">Transferase</keyword>
<feature type="transmembrane region" description="Helical" evidence="1">
    <location>
        <begin position="50"/>
        <end position="74"/>
    </location>
</feature>
<keyword evidence="1" id="KW-0812">Transmembrane</keyword>
<dbReference type="InterPro" id="IPR002656">
    <property type="entry name" value="Acyl_transf_3_dom"/>
</dbReference>
<dbReference type="AlphaFoldDB" id="A0A9D1CTX2"/>
<dbReference type="EMBL" id="DVFW01000007">
    <property type="protein sequence ID" value="HIQ79883.1"/>
    <property type="molecule type" value="Genomic_DNA"/>
</dbReference>
<feature type="transmembrane region" description="Helical" evidence="1">
    <location>
        <begin position="20"/>
        <end position="38"/>
    </location>
</feature>
<proteinExistence type="predicted"/>
<reference evidence="3" key="1">
    <citation type="submission" date="2020-10" db="EMBL/GenBank/DDBJ databases">
        <authorList>
            <person name="Gilroy R."/>
        </authorList>
    </citation>
    <scope>NUCLEOTIDE SEQUENCE</scope>
    <source>
        <strain evidence="3">ChiSjej1B19-3389</strain>
    </source>
</reference>
<feature type="transmembrane region" description="Helical" evidence="1">
    <location>
        <begin position="95"/>
        <end position="113"/>
    </location>
</feature>
<comment type="caution">
    <text evidence="3">The sequence shown here is derived from an EMBL/GenBank/DDBJ whole genome shotgun (WGS) entry which is preliminary data.</text>
</comment>
<gene>
    <name evidence="3" type="ORF">IAD32_01200</name>
</gene>
<dbReference type="GO" id="GO:0016747">
    <property type="term" value="F:acyltransferase activity, transferring groups other than amino-acyl groups"/>
    <property type="evidence" value="ECO:0007669"/>
    <property type="project" value="InterPro"/>
</dbReference>
<name>A0A9D1CTX2_9FIRM</name>
<keyword evidence="1" id="KW-0472">Membrane</keyword>
<evidence type="ECO:0000313" key="4">
    <source>
        <dbReference type="Proteomes" id="UP000886787"/>
    </source>
</evidence>
<feature type="transmembrane region" description="Helical" evidence="1">
    <location>
        <begin position="325"/>
        <end position="344"/>
    </location>
</feature>
<evidence type="ECO:0000313" key="3">
    <source>
        <dbReference type="EMBL" id="HIQ79883.1"/>
    </source>
</evidence>
<keyword evidence="3" id="KW-0012">Acyltransferase</keyword>